<reference evidence="4 6" key="1">
    <citation type="journal article" date="2018" name="Nat. Genet.">
        <title>Extensive intraspecific gene order and gene structural variations between Mo17 and other maize genomes.</title>
        <authorList>
            <person name="Sun S."/>
            <person name="Zhou Y."/>
            <person name="Chen J."/>
            <person name="Shi J."/>
            <person name="Zhao H."/>
            <person name="Zhao H."/>
            <person name="Song W."/>
            <person name="Zhang M."/>
            <person name="Cui Y."/>
            <person name="Dong X."/>
            <person name="Liu H."/>
            <person name="Ma X."/>
            <person name="Jiao Y."/>
            <person name="Wang B."/>
            <person name="Wei X."/>
            <person name="Stein J.C."/>
            <person name="Glaubitz J.C."/>
            <person name="Lu F."/>
            <person name="Yu G."/>
            <person name="Liang C."/>
            <person name="Fengler K."/>
            <person name="Li B."/>
            <person name="Rafalski A."/>
            <person name="Schnable P.S."/>
            <person name="Ware D.H."/>
            <person name="Buckler E.S."/>
            <person name="Lai J."/>
        </authorList>
    </citation>
    <scope>NUCLEOTIDE SEQUENCE [LARGE SCALE GENOMIC DNA]</scope>
    <source>
        <strain evidence="6">cv. Missouri 17</strain>
        <tissue evidence="4">Seedling</tissue>
    </source>
</reference>
<feature type="compositionally biased region" description="Low complexity" evidence="2">
    <location>
        <begin position="63"/>
        <end position="80"/>
    </location>
</feature>
<dbReference type="EMBL" id="NCVQ01000007">
    <property type="protein sequence ID" value="PWZ19225.1"/>
    <property type="molecule type" value="Genomic_DNA"/>
</dbReference>
<feature type="signal peptide" evidence="3">
    <location>
        <begin position="1"/>
        <end position="22"/>
    </location>
</feature>
<comment type="similarity">
    <text evidence="1">Belongs to the GASA family.</text>
</comment>
<dbReference type="ExpressionAtlas" id="A0A3L6EEI7">
    <property type="expression patterns" value="baseline"/>
</dbReference>
<organism evidence="4">
    <name type="scientific">Zea mays</name>
    <name type="common">Maize</name>
    <dbReference type="NCBI Taxonomy" id="4577"/>
    <lineage>
        <taxon>Eukaryota</taxon>
        <taxon>Viridiplantae</taxon>
        <taxon>Streptophyta</taxon>
        <taxon>Embryophyta</taxon>
        <taxon>Tracheophyta</taxon>
        <taxon>Spermatophyta</taxon>
        <taxon>Magnoliopsida</taxon>
        <taxon>Liliopsida</taxon>
        <taxon>Poales</taxon>
        <taxon>Poaceae</taxon>
        <taxon>PACMAD clade</taxon>
        <taxon>Panicoideae</taxon>
        <taxon>Andropogonodae</taxon>
        <taxon>Andropogoneae</taxon>
        <taxon>Tripsacinae</taxon>
        <taxon>Zea</taxon>
    </lineage>
</organism>
<evidence type="ECO:0000256" key="1">
    <source>
        <dbReference type="ARBA" id="ARBA00010582"/>
    </source>
</evidence>
<sequence>MKRGSPWSLRLLICCAAMVAIALLPQQGGQLFLAHVRWVSFPDVHIQAACFVPTPGPAPAPPGSSATNTNDSSAAPRPAKPSAFPPPMYGGVTPGSLQPHGPYQCGGRCAGRCSATAYQKPCLFFCRKCCAACLCVPPGTYGNKNTCPCYNNWKTKRGGPKCP</sequence>
<dbReference type="AlphaFoldDB" id="A0A3L6EEI7"/>
<comment type="caution">
    <text evidence="4">The sequence shown here is derived from an EMBL/GenBank/DDBJ whole genome shotgun (WGS) entry which is preliminary data.</text>
</comment>
<protein>
    <submittedName>
        <fullName evidence="5">Gibberellin-regulated protein 6</fullName>
    </submittedName>
</protein>
<gene>
    <name evidence="4" type="ORF">Zm00014a_034191</name>
</gene>
<evidence type="ECO:0000313" key="4">
    <source>
        <dbReference type="EMBL" id="PWZ19224.1"/>
    </source>
</evidence>
<accession>A0A3L6EDV0</accession>
<name>A0A3L6EEI7_MAIZE</name>
<proteinExistence type="inferred from homology"/>
<evidence type="ECO:0000256" key="2">
    <source>
        <dbReference type="SAM" id="MobiDB-lite"/>
    </source>
</evidence>
<dbReference type="Pfam" id="PF02704">
    <property type="entry name" value="GASA"/>
    <property type="match status" value="1"/>
</dbReference>
<feature type="chain" id="PRO_5036339213" evidence="3">
    <location>
        <begin position="23"/>
        <end position="163"/>
    </location>
</feature>
<accession>A0A3L6EEI7</accession>
<evidence type="ECO:0000313" key="6">
    <source>
        <dbReference type="Proteomes" id="UP000251960"/>
    </source>
</evidence>
<dbReference type="PANTHER" id="PTHR23201:SF52">
    <property type="entry name" value="OS05G0376800 PROTEIN"/>
    <property type="match status" value="1"/>
</dbReference>
<dbReference type="InterPro" id="IPR003854">
    <property type="entry name" value="GASA"/>
</dbReference>
<dbReference type="EMBL" id="NCVQ01000007">
    <property type="protein sequence ID" value="PWZ19224.1"/>
    <property type="molecule type" value="Genomic_DNA"/>
</dbReference>
<evidence type="ECO:0000256" key="3">
    <source>
        <dbReference type="SAM" id="SignalP"/>
    </source>
</evidence>
<dbReference type="Proteomes" id="UP000251960">
    <property type="component" value="Chromosome 6"/>
</dbReference>
<dbReference type="PANTHER" id="PTHR23201">
    <property type="entry name" value="EXTENSIN, PROLINE-RICH PROTEIN"/>
    <property type="match status" value="1"/>
</dbReference>
<feature type="region of interest" description="Disordered" evidence="2">
    <location>
        <begin position="59"/>
        <end position="80"/>
    </location>
</feature>
<keyword evidence="3" id="KW-0732">Signal</keyword>
<evidence type="ECO:0000313" key="5">
    <source>
        <dbReference type="EMBL" id="PWZ19225.1"/>
    </source>
</evidence>